<dbReference type="Proteomes" id="UP000297649">
    <property type="component" value="Unassembled WGS sequence"/>
</dbReference>
<organism evidence="1 2">
    <name type="scientific">Leptospira bandrabouensis</name>
    <dbReference type="NCBI Taxonomy" id="2484903"/>
    <lineage>
        <taxon>Bacteria</taxon>
        <taxon>Pseudomonadati</taxon>
        <taxon>Spirochaetota</taxon>
        <taxon>Spirochaetia</taxon>
        <taxon>Leptospirales</taxon>
        <taxon>Leptospiraceae</taxon>
        <taxon>Leptospira</taxon>
    </lineage>
</organism>
<proteinExistence type="predicted"/>
<reference evidence="1" key="1">
    <citation type="journal article" date="2019" name="PLoS Negl. Trop. Dis.">
        <title>Revisiting the worldwide diversity of Leptospira species in the environment.</title>
        <authorList>
            <person name="Vincent A.T."/>
            <person name="Schiettekatte O."/>
            <person name="Bourhy P."/>
            <person name="Veyrier F.J."/>
            <person name="Picardeau M."/>
        </authorList>
    </citation>
    <scope>NUCLEOTIDE SEQUENCE [LARGE SCALE GENOMIC DNA]</scope>
    <source>
        <strain evidence="1">201601109</strain>
    </source>
</reference>
<gene>
    <name evidence="1" type="ORF">EHR08_12055</name>
</gene>
<comment type="caution">
    <text evidence="1">The sequence shown here is derived from an EMBL/GenBank/DDBJ whole genome shotgun (WGS) entry which is preliminary data.</text>
</comment>
<dbReference type="RefSeq" id="WP_135746553.1">
    <property type="nucleotide sequence ID" value="NZ_JAIZBI010000002.1"/>
</dbReference>
<dbReference type="EMBL" id="RQHU01000019">
    <property type="protein sequence ID" value="TGN12119.1"/>
    <property type="molecule type" value="Genomic_DNA"/>
</dbReference>
<evidence type="ECO:0000313" key="1">
    <source>
        <dbReference type="EMBL" id="TGN12119.1"/>
    </source>
</evidence>
<accession>A0A6H3NR10</accession>
<keyword evidence="2" id="KW-1185">Reference proteome</keyword>
<name>A0A6H3NR10_9LEPT</name>
<evidence type="ECO:0000313" key="2">
    <source>
        <dbReference type="Proteomes" id="UP000297649"/>
    </source>
</evidence>
<protein>
    <submittedName>
        <fullName evidence="1">Uncharacterized protein</fullName>
    </submittedName>
</protein>
<dbReference type="AlphaFoldDB" id="A0A6H3NR10"/>
<sequence length="178" mass="19820">MEPKDPNEFMNRLKLKEALYLMSQGEEADSPTVDRILKTVLPEESPTIQICLQFVNDKLKVLSSELLEMSLFSPELAFRGEGNASGGAFRVHRQVGGRDLDFIFQPSAEKNQVFLSVEASDCDRLSAKLFLDGAPVETLPKLGSQSMFDSPITLDSSPELAIFESGKEIGRYHFMLQS</sequence>
<dbReference type="OrthoDB" id="330922at2"/>